<dbReference type="GeneTree" id="ENSGT00390000018730"/>
<evidence type="ECO:0000313" key="3">
    <source>
        <dbReference type="Ensembl" id="ENSKMAP00000023763.1"/>
    </source>
</evidence>
<comment type="similarity">
    <text evidence="1">Belongs to the opioid growth factor receptor family.</text>
</comment>
<feature type="domain" description="Opioid growth factor receptor (OGFr) conserved" evidence="2">
    <location>
        <begin position="37"/>
        <end position="230"/>
    </location>
</feature>
<protein>
    <submittedName>
        <fullName evidence="3">Opioid growth factor receptor 2</fullName>
    </submittedName>
</protein>
<proteinExistence type="inferred from homology"/>
<dbReference type="Proteomes" id="UP000264800">
    <property type="component" value="Unplaced"/>
</dbReference>
<dbReference type="InterPro" id="IPR006757">
    <property type="entry name" value="OGF_rcpt"/>
</dbReference>
<dbReference type="Ensembl" id="ENSKMAT00000024065.1">
    <property type="protein sequence ID" value="ENSKMAP00000023763.1"/>
    <property type="gene ID" value="ENSKMAG00000017615.1"/>
</dbReference>
<dbReference type="PANTHER" id="PTHR14015">
    <property type="entry name" value="OPIOID GROWTH FACTOR RECEPTOR OGFR ZETA-TYPE OPIOID RECEPTOR"/>
    <property type="match status" value="1"/>
</dbReference>
<dbReference type="InterPro" id="IPR039574">
    <property type="entry name" value="OGFr"/>
</dbReference>
<accession>A0A3Q3B2X3</accession>
<evidence type="ECO:0000256" key="1">
    <source>
        <dbReference type="ARBA" id="ARBA00010365"/>
    </source>
</evidence>
<dbReference type="Pfam" id="PF04664">
    <property type="entry name" value="OGFr_N"/>
    <property type="match status" value="1"/>
</dbReference>
<sequence>MTVMCFLLQYKFSRFKNAARDMHNYRHDYPVNIVQQANENLHLLSGVYISEIHNNWRGDYYKLETVHTYIQWLFPLQEPGMNSRAILTEVLRFLQDFRRSDLAKENLLKSYKLMLDFYGIELEDETTGAVRRSARWEERFENLNRRTHNNLRITRILKCLGTLGYPHYQAPLVQFFLEQTLVHRQLPDVKESVLSYFMFAVLDRSERRKLVEFAYMNYTPKEEFVWCPKKIQRVWSRMQVEAPAAESDGDAEAGENKREELTDKTSFGGVVQSYPACRAFSEESGGAPASQEELGFNELQHTGEEKQQTRDTVSLQAPLPVWFLRLLKTTLPSLVSKMTVMCFLLQYKFSRFKNAARDMHNYRHDYPVSQTHTQLISIWKP</sequence>
<evidence type="ECO:0000313" key="4">
    <source>
        <dbReference type="Proteomes" id="UP000264800"/>
    </source>
</evidence>
<dbReference type="GO" id="GO:0140625">
    <property type="term" value="F:opioid growth factor receptor activity"/>
    <property type="evidence" value="ECO:0007669"/>
    <property type="project" value="InterPro"/>
</dbReference>
<name>A0A3Q3B2X3_KRYMA</name>
<reference evidence="3" key="1">
    <citation type="submission" date="2025-08" db="UniProtKB">
        <authorList>
            <consortium name="Ensembl"/>
        </authorList>
    </citation>
    <scope>IDENTIFICATION</scope>
</reference>
<dbReference type="GO" id="GO:0016020">
    <property type="term" value="C:membrane"/>
    <property type="evidence" value="ECO:0007669"/>
    <property type="project" value="InterPro"/>
</dbReference>
<reference evidence="3" key="2">
    <citation type="submission" date="2025-09" db="UniProtKB">
        <authorList>
            <consortium name="Ensembl"/>
        </authorList>
    </citation>
    <scope>IDENTIFICATION</scope>
</reference>
<evidence type="ECO:0000259" key="2">
    <source>
        <dbReference type="Pfam" id="PF04664"/>
    </source>
</evidence>
<dbReference type="AlphaFoldDB" id="A0A3Q3B2X3"/>
<keyword evidence="4" id="KW-1185">Reference proteome</keyword>
<dbReference type="PANTHER" id="PTHR14015:SF1">
    <property type="entry name" value="OPIOID GROWTH FACTOR RECEPTOR"/>
    <property type="match status" value="1"/>
</dbReference>
<organism evidence="3 4">
    <name type="scientific">Kryptolebias marmoratus</name>
    <name type="common">Mangrove killifish</name>
    <name type="synonym">Rivulus marmoratus</name>
    <dbReference type="NCBI Taxonomy" id="37003"/>
    <lineage>
        <taxon>Eukaryota</taxon>
        <taxon>Metazoa</taxon>
        <taxon>Chordata</taxon>
        <taxon>Craniata</taxon>
        <taxon>Vertebrata</taxon>
        <taxon>Euteleostomi</taxon>
        <taxon>Actinopterygii</taxon>
        <taxon>Neopterygii</taxon>
        <taxon>Teleostei</taxon>
        <taxon>Neoteleostei</taxon>
        <taxon>Acanthomorphata</taxon>
        <taxon>Ovalentaria</taxon>
        <taxon>Atherinomorphae</taxon>
        <taxon>Cyprinodontiformes</taxon>
        <taxon>Rivulidae</taxon>
        <taxon>Kryptolebias</taxon>
    </lineage>
</organism>